<gene>
    <name evidence="3" type="ORF">PMAYCL1PPCAC_10867</name>
    <name evidence="4" type="ORF">PMAYCL1PPCAC_10868</name>
</gene>
<evidence type="ECO:0008006" key="6">
    <source>
        <dbReference type="Google" id="ProtNLM"/>
    </source>
</evidence>
<proteinExistence type="predicted"/>
<dbReference type="EMBL" id="BTRK01000003">
    <property type="protein sequence ID" value="GMR40672.1"/>
    <property type="molecule type" value="Genomic_DNA"/>
</dbReference>
<keyword evidence="5" id="KW-1185">Reference proteome</keyword>
<dbReference type="AlphaFoldDB" id="A0AAN4ZGC6"/>
<keyword evidence="1" id="KW-0472">Membrane</keyword>
<reference evidence="3" key="2">
    <citation type="submission" date="2023-06" db="EMBL/GenBank/DDBJ databases">
        <title>Genome assembly of Pristionchus species.</title>
        <authorList>
            <person name="Yoshida K."/>
            <person name="Sommer R.J."/>
        </authorList>
    </citation>
    <scope>NUCLEOTIDE SEQUENCE</scope>
    <source>
        <strain evidence="3 5">RS5460</strain>
    </source>
</reference>
<keyword evidence="2" id="KW-0732">Signal</keyword>
<feature type="chain" id="PRO_5044710158" description="G protein-coupled receptor" evidence="2">
    <location>
        <begin position="27"/>
        <end position="335"/>
    </location>
</feature>
<reference evidence="5" key="1">
    <citation type="submission" date="2022-10" db="EMBL/GenBank/DDBJ databases">
        <title>Genome assembly of Pristionchus species.</title>
        <authorList>
            <person name="Yoshida K."/>
            <person name="Sommer R.J."/>
        </authorList>
    </citation>
    <scope>NUCLEOTIDE SEQUENCE [LARGE SCALE GENOMIC DNA]</scope>
    <source>
        <strain evidence="5">RS5460</strain>
    </source>
</reference>
<feature type="transmembrane region" description="Helical" evidence="1">
    <location>
        <begin position="64"/>
        <end position="86"/>
    </location>
</feature>
<feature type="transmembrane region" description="Helical" evidence="1">
    <location>
        <begin position="290"/>
        <end position="314"/>
    </location>
</feature>
<name>A0AAN4ZGC6_9BILA</name>
<dbReference type="EMBL" id="BTRK01000003">
    <property type="protein sequence ID" value="GMR40673.1"/>
    <property type="molecule type" value="Genomic_DNA"/>
</dbReference>
<protein>
    <recommendedName>
        <fullName evidence="6">G protein-coupled receptor</fullName>
    </recommendedName>
</protein>
<feature type="transmembrane region" description="Helical" evidence="1">
    <location>
        <begin position="264"/>
        <end position="283"/>
    </location>
</feature>
<keyword evidence="1" id="KW-0812">Transmembrane</keyword>
<comment type="caution">
    <text evidence="3">The sequence shown here is derived from an EMBL/GenBank/DDBJ whole genome shotgun (WGS) entry which is preliminary data.</text>
</comment>
<feature type="transmembrane region" description="Helical" evidence="1">
    <location>
        <begin position="145"/>
        <end position="165"/>
    </location>
</feature>
<evidence type="ECO:0000256" key="1">
    <source>
        <dbReference type="SAM" id="Phobius"/>
    </source>
</evidence>
<accession>A0AAN4ZGC6</accession>
<feature type="transmembrane region" description="Helical" evidence="1">
    <location>
        <begin position="98"/>
        <end position="124"/>
    </location>
</feature>
<dbReference type="Proteomes" id="UP001328107">
    <property type="component" value="Unassembled WGS sequence"/>
</dbReference>
<evidence type="ECO:0000313" key="3">
    <source>
        <dbReference type="EMBL" id="GMR40672.1"/>
    </source>
</evidence>
<organism evidence="3 5">
    <name type="scientific">Pristionchus mayeri</name>
    <dbReference type="NCBI Taxonomy" id="1317129"/>
    <lineage>
        <taxon>Eukaryota</taxon>
        <taxon>Metazoa</taxon>
        <taxon>Ecdysozoa</taxon>
        <taxon>Nematoda</taxon>
        <taxon>Chromadorea</taxon>
        <taxon>Rhabditida</taxon>
        <taxon>Rhabditina</taxon>
        <taxon>Diplogasteromorpha</taxon>
        <taxon>Diplogasteroidea</taxon>
        <taxon>Neodiplogasteridae</taxon>
        <taxon>Pristionchus</taxon>
    </lineage>
</organism>
<feature type="transmembrane region" description="Helical" evidence="1">
    <location>
        <begin position="171"/>
        <end position="192"/>
    </location>
</feature>
<feature type="signal peptide" evidence="2">
    <location>
        <begin position="1"/>
        <end position="26"/>
    </location>
</feature>
<sequence length="335" mass="37324">MLPASLLHHAHSLLLTTLQMNLSVDAEPNFNPRRYTGLFTLVALVSSISFALSFYLLSSQFVTALAAVITLTPLTFIVDMDCMHALRKDEKDEPALTIFHIIFINNFVNALTAAAIVGAARAVVENPQQWEVGVQSDEHKSEFTFIFILFLRILAATLFSVRFTVPKLKQIPSHITGIILMSSSILLLIVHITSIRKLTVMQIFSGNIPNIYVQEYPRKEYIPEHIAMVALKITVAVLAIACLILTVAGSYFYRVSLVSMVSPMPIITCIFLLLTICAVDYIRDYIDYKLCILSAVCFGTICVTLITAAVFVYFTEFDEAAFEAYFDCASIAFSF</sequence>
<feature type="transmembrane region" description="Helical" evidence="1">
    <location>
        <begin position="226"/>
        <end position="252"/>
    </location>
</feature>
<feature type="transmembrane region" description="Helical" evidence="1">
    <location>
        <begin position="36"/>
        <end position="57"/>
    </location>
</feature>
<evidence type="ECO:0000313" key="5">
    <source>
        <dbReference type="Proteomes" id="UP001328107"/>
    </source>
</evidence>
<evidence type="ECO:0000313" key="4">
    <source>
        <dbReference type="EMBL" id="GMR40673.1"/>
    </source>
</evidence>
<keyword evidence="1" id="KW-1133">Transmembrane helix</keyword>
<evidence type="ECO:0000256" key="2">
    <source>
        <dbReference type="SAM" id="SignalP"/>
    </source>
</evidence>